<dbReference type="GO" id="GO:0015565">
    <property type="term" value="F:threonine efflux transmembrane transporter activity"/>
    <property type="evidence" value="ECO:0007669"/>
    <property type="project" value="TreeGrafter"/>
</dbReference>
<feature type="transmembrane region" description="Helical" evidence="1">
    <location>
        <begin position="178"/>
        <end position="195"/>
    </location>
</feature>
<dbReference type="AlphaFoldDB" id="C4LCU1"/>
<dbReference type="Proteomes" id="UP000009073">
    <property type="component" value="Chromosome"/>
</dbReference>
<keyword evidence="1" id="KW-0472">Membrane</keyword>
<dbReference type="Pfam" id="PF00892">
    <property type="entry name" value="EamA"/>
    <property type="match status" value="1"/>
</dbReference>
<gene>
    <name evidence="3" type="ordered locus">Tola_1028</name>
</gene>
<feature type="transmembrane region" description="Helical" evidence="1">
    <location>
        <begin position="122"/>
        <end position="143"/>
    </location>
</feature>
<dbReference type="InterPro" id="IPR000620">
    <property type="entry name" value="EamA_dom"/>
</dbReference>
<feature type="transmembrane region" description="Helical" evidence="1">
    <location>
        <begin position="37"/>
        <end position="59"/>
    </location>
</feature>
<dbReference type="SUPFAM" id="SSF103481">
    <property type="entry name" value="Multidrug resistance efflux transporter EmrE"/>
    <property type="match status" value="2"/>
</dbReference>
<feature type="transmembrane region" description="Helical" evidence="1">
    <location>
        <begin position="149"/>
        <end position="166"/>
    </location>
</feature>
<reference evidence="3 4" key="2">
    <citation type="journal article" date="2011" name="Stand. Genomic Sci.">
        <title>Complete genome sequence of Tolumonas auensis type strain (TA 4).</title>
        <authorList>
            <person name="Chertkov O."/>
            <person name="Copeland A."/>
            <person name="Lucas S."/>
            <person name="Lapidus A."/>
            <person name="Berry K.W."/>
            <person name="Detter J.C."/>
            <person name="Del Rio T.G."/>
            <person name="Hammon N."/>
            <person name="Dalin E."/>
            <person name="Tice H."/>
            <person name="Pitluck S."/>
            <person name="Richardson P."/>
            <person name="Bruce D."/>
            <person name="Goodwin L."/>
            <person name="Han C."/>
            <person name="Tapia R."/>
            <person name="Saunders E."/>
            <person name="Schmutz J."/>
            <person name="Brettin T."/>
            <person name="Larimer F."/>
            <person name="Land M."/>
            <person name="Hauser L."/>
            <person name="Spring S."/>
            <person name="Rohde M."/>
            <person name="Kyrpides N.C."/>
            <person name="Ivanova N."/>
            <person name="Goker M."/>
            <person name="Beller H.R."/>
            <person name="Klenk H.P."/>
            <person name="Woyke T."/>
        </authorList>
    </citation>
    <scope>NUCLEOTIDE SEQUENCE [LARGE SCALE GENOMIC DNA]</scope>
    <source>
        <strain evidence="4">DSM 9187 / TA4</strain>
    </source>
</reference>
<dbReference type="NCBIfam" id="NF007823">
    <property type="entry name" value="PRK10532.1"/>
    <property type="match status" value="1"/>
</dbReference>
<dbReference type="HOGENOM" id="CLU_057295_0_1_6"/>
<organism evidence="3 4">
    <name type="scientific">Tolumonas auensis (strain DSM 9187 / NBRC 110442 / TA 4)</name>
    <dbReference type="NCBI Taxonomy" id="595494"/>
    <lineage>
        <taxon>Bacteria</taxon>
        <taxon>Pseudomonadati</taxon>
        <taxon>Pseudomonadota</taxon>
        <taxon>Gammaproteobacteria</taxon>
        <taxon>Aeromonadales</taxon>
        <taxon>Aeromonadaceae</taxon>
        <taxon>Tolumonas</taxon>
    </lineage>
</organism>
<feature type="transmembrane region" description="Helical" evidence="1">
    <location>
        <begin position="263"/>
        <end position="283"/>
    </location>
</feature>
<sequence>MSSSSDRSSVLLPVFLIIIAMISVQSGASMAKMLFPLVGAEGATSLRLMIGAIALALFYKPWRTRLVPGNIGPLLIYGVVLGGMNYLFYQSIRTLPLGVAVAFEFTGPLAVAIFSSRRAVDFLWIVLAMSGLALLLPIGHSMSDIDIPGALYALAAGGCWALYIIFGKKSGMKNGPTTVALGVGIATVCFAPIGVWQNGMALLSPDVLPLALGVGILSTALPFSLEMMALTRIPARTFGTLMSLEPAVGALSGMIILGERLTLLEWGALGAVVVASAGATLTIKTNK</sequence>
<dbReference type="OrthoDB" id="9815120at2"/>
<feature type="domain" description="EamA" evidence="2">
    <location>
        <begin position="148"/>
        <end position="277"/>
    </location>
</feature>
<dbReference type="STRING" id="595494.Tola_1028"/>
<dbReference type="PANTHER" id="PTHR22911:SF37">
    <property type="entry name" value="THREONINE_HOMOSERINE EXPORTER RHTA"/>
    <property type="match status" value="1"/>
</dbReference>
<evidence type="ECO:0000259" key="2">
    <source>
        <dbReference type="Pfam" id="PF00892"/>
    </source>
</evidence>
<feature type="transmembrane region" description="Helical" evidence="1">
    <location>
        <begin position="207"/>
        <end position="225"/>
    </location>
</feature>
<evidence type="ECO:0000313" key="4">
    <source>
        <dbReference type="Proteomes" id="UP000009073"/>
    </source>
</evidence>
<keyword evidence="1" id="KW-1133">Transmembrane helix</keyword>
<keyword evidence="1" id="KW-0812">Transmembrane</keyword>
<dbReference type="KEGG" id="tau:Tola_1028"/>
<feature type="transmembrane region" description="Helical" evidence="1">
    <location>
        <begin position="95"/>
        <end position="115"/>
    </location>
</feature>
<proteinExistence type="predicted"/>
<feature type="transmembrane region" description="Helical" evidence="1">
    <location>
        <begin position="71"/>
        <end position="89"/>
    </location>
</feature>
<evidence type="ECO:0000256" key="1">
    <source>
        <dbReference type="SAM" id="Phobius"/>
    </source>
</evidence>
<keyword evidence="4" id="KW-1185">Reference proteome</keyword>
<reference evidence="4" key="1">
    <citation type="submission" date="2009-05" db="EMBL/GenBank/DDBJ databases">
        <title>Complete sequence of Tolumonas auensis DSM 9187.</title>
        <authorList>
            <consortium name="US DOE Joint Genome Institute"/>
            <person name="Lucas S."/>
            <person name="Copeland A."/>
            <person name="Lapidus A."/>
            <person name="Glavina del Rio T."/>
            <person name="Tice H."/>
            <person name="Bruce D."/>
            <person name="Goodwin L."/>
            <person name="Pitluck S."/>
            <person name="Chertkov O."/>
            <person name="Brettin T."/>
            <person name="Detter J.C."/>
            <person name="Han C."/>
            <person name="Larimer F."/>
            <person name="Land M."/>
            <person name="Hauser L."/>
            <person name="Kyrpides N."/>
            <person name="Mikhailova N."/>
            <person name="Spring S."/>
            <person name="Beller H."/>
        </authorList>
    </citation>
    <scope>NUCLEOTIDE SEQUENCE [LARGE SCALE GENOMIC DNA]</scope>
    <source>
        <strain evidence="4">DSM 9187 / TA4</strain>
    </source>
</reference>
<dbReference type="InterPro" id="IPR037185">
    <property type="entry name" value="EmrE-like"/>
</dbReference>
<accession>C4LCU1</accession>
<dbReference type="EMBL" id="CP001616">
    <property type="protein sequence ID" value="ACQ92655.1"/>
    <property type="molecule type" value="Genomic_DNA"/>
</dbReference>
<dbReference type="PANTHER" id="PTHR22911">
    <property type="entry name" value="ACYL-MALONYL CONDENSING ENZYME-RELATED"/>
    <property type="match status" value="1"/>
</dbReference>
<feature type="transmembrane region" description="Helical" evidence="1">
    <location>
        <begin position="237"/>
        <end position="257"/>
    </location>
</feature>
<dbReference type="GO" id="GO:0005886">
    <property type="term" value="C:plasma membrane"/>
    <property type="evidence" value="ECO:0007669"/>
    <property type="project" value="TreeGrafter"/>
</dbReference>
<dbReference type="RefSeq" id="WP_012729254.1">
    <property type="nucleotide sequence ID" value="NC_012691.1"/>
</dbReference>
<name>C4LCU1_TOLAT</name>
<dbReference type="eggNOG" id="COG5006">
    <property type="taxonomic scope" value="Bacteria"/>
</dbReference>
<protein>
    <recommendedName>
        <fullName evidence="2">EamA domain-containing protein</fullName>
    </recommendedName>
</protein>
<evidence type="ECO:0000313" key="3">
    <source>
        <dbReference type="EMBL" id="ACQ92655.1"/>
    </source>
</evidence>